<feature type="transmembrane region" description="Helical" evidence="1">
    <location>
        <begin position="106"/>
        <end position="125"/>
    </location>
</feature>
<keyword evidence="3" id="KW-1185">Reference proteome</keyword>
<accession>A0A6G1IQ61</accession>
<keyword evidence="1" id="KW-0472">Membrane</keyword>
<keyword evidence="1" id="KW-0812">Transmembrane</keyword>
<dbReference type="Proteomes" id="UP000799291">
    <property type="component" value="Unassembled WGS sequence"/>
</dbReference>
<evidence type="ECO:0000256" key="1">
    <source>
        <dbReference type="SAM" id="Phobius"/>
    </source>
</evidence>
<protein>
    <submittedName>
        <fullName evidence="2">Uncharacterized protein</fullName>
    </submittedName>
</protein>
<gene>
    <name evidence="2" type="ORF">K458DRAFT_393354</name>
</gene>
<keyword evidence="1" id="KW-1133">Transmembrane helix</keyword>
<proteinExistence type="predicted"/>
<sequence length="193" mass="21633">MLPKPASVSRTTRQTPAKLLPLGAGHYLYIGRMPSGGIASRPIHEMKSVNPSYDLRTFRYIYSPHRALRRITTYLKHLLLAISAILNTIIKRLSSLLQNTHNNMHAFTLITALLLPLLATAVPIYTSRDIQCYTTPPTHCEYGYTRLSEMLSQLRGQGLIVRALRIHLKAHIPLSDGILSGNTAAAKKVRRDR</sequence>
<reference evidence="2" key="1">
    <citation type="journal article" date="2020" name="Stud. Mycol.">
        <title>101 Dothideomycetes genomes: a test case for predicting lifestyles and emergence of pathogens.</title>
        <authorList>
            <person name="Haridas S."/>
            <person name="Albert R."/>
            <person name="Binder M."/>
            <person name="Bloem J."/>
            <person name="Labutti K."/>
            <person name="Salamov A."/>
            <person name="Andreopoulos B."/>
            <person name="Baker S."/>
            <person name="Barry K."/>
            <person name="Bills G."/>
            <person name="Bluhm B."/>
            <person name="Cannon C."/>
            <person name="Castanera R."/>
            <person name="Culley D."/>
            <person name="Daum C."/>
            <person name="Ezra D."/>
            <person name="Gonzalez J."/>
            <person name="Henrissat B."/>
            <person name="Kuo A."/>
            <person name="Liang C."/>
            <person name="Lipzen A."/>
            <person name="Lutzoni F."/>
            <person name="Magnuson J."/>
            <person name="Mondo S."/>
            <person name="Nolan M."/>
            <person name="Ohm R."/>
            <person name="Pangilinan J."/>
            <person name="Park H.-J."/>
            <person name="Ramirez L."/>
            <person name="Alfaro M."/>
            <person name="Sun H."/>
            <person name="Tritt A."/>
            <person name="Yoshinaga Y."/>
            <person name="Zwiers L.-H."/>
            <person name="Turgeon B."/>
            <person name="Goodwin S."/>
            <person name="Spatafora J."/>
            <person name="Crous P."/>
            <person name="Grigoriev I."/>
        </authorList>
    </citation>
    <scope>NUCLEOTIDE SEQUENCE</scope>
    <source>
        <strain evidence="2">CBS 122367</strain>
    </source>
</reference>
<feature type="transmembrane region" description="Helical" evidence="1">
    <location>
        <begin position="74"/>
        <end position="94"/>
    </location>
</feature>
<organism evidence="2 3">
    <name type="scientific">Lentithecium fluviatile CBS 122367</name>
    <dbReference type="NCBI Taxonomy" id="1168545"/>
    <lineage>
        <taxon>Eukaryota</taxon>
        <taxon>Fungi</taxon>
        <taxon>Dikarya</taxon>
        <taxon>Ascomycota</taxon>
        <taxon>Pezizomycotina</taxon>
        <taxon>Dothideomycetes</taxon>
        <taxon>Pleosporomycetidae</taxon>
        <taxon>Pleosporales</taxon>
        <taxon>Massarineae</taxon>
        <taxon>Lentitheciaceae</taxon>
        <taxon>Lentithecium</taxon>
    </lineage>
</organism>
<name>A0A6G1IQ61_9PLEO</name>
<evidence type="ECO:0000313" key="2">
    <source>
        <dbReference type="EMBL" id="KAF2680081.1"/>
    </source>
</evidence>
<evidence type="ECO:0000313" key="3">
    <source>
        <dbReference type="Proteomes" id="UP000799291"/>
    </source>
</evidence>
<dbReference type="EMBL" id="MU005599">
    <property type="protein sequence ID" value="KAF2680081.1"/>
    <property type="molecule type" value="Genomic_DNA"/>
</dbReference>
<dbReference type="AlphaFoldDB" id="A0A6G1IQ61"/>